<evidence type="ECO:0000256" key="3">
    <source>
        <dbReference type="ARBA" id="ARBA00023163"/>
    </source>
</evidence>
<sequence length="224" mass="25150">MTFKANDSLTEQIAAHLGEHIIRGTLAPNARIQELRIAAELSVSRSSVREALLILERRQLIRIYPRRGAVVESMNADDVRAFLDLWFLLLEQAMQSLAARWQHDDLAPLFECEAQLAIDRRQDDVSAFYATSFEFLAALYARCDNRYLQATLEEMQPLTRRCLYAIFRAGAPQLARAQAFIADAVAAIVARDGERIGTLSRALHDTYSQVVVEATRALSAAEKV</sequence>
<dbReference type="SMART" id="SM00345">
    <property type="entry name" value="HTH_GNTR"/>
    <property type="match status" value="1"/>
</dbReference>
<evidence type="ECO:0000256" key="1">
    <source>
        <dbReference type="ARBA" id="ARBA00023015"/>
    </source>
</evidence>
<name>A0A4V4N703_9NEIS</name>
<dbReference type="Gene3D" id="1.20.120.530">
    <property type="entry name" value="GntR ligand-binding domain-like"/>
    <property type="match status" value="1"/>
</dbReference>
<keyword evidence="6" id="KW-1185">Reference proteome</keyword>
<proteinExistence type="predicted"/>
<keyword evidence="2" id="KW-0238">DNA-binding</keyword>
<keyword evidence="1" id="KW-0805">Transcription regulation</keyword>
<dbReference type="InterPro" id="IPR000524">
    <property type="entry name" value="Tscrpt_reg_HTH_GntR"/>
</dbReference>
<organism evidence="5 6">
    <name type="scientific">Crenobacter intestini</name>
    <dbReference type="NCBI Taxonomy" id="2563443"/>
    <lineage>
        <taxon>Bacteria</taxon>
        <taxon>Pseudomonadati</taxon>
        <taxon>Pseudomonadota</taxon>
        <taxon>Betaproteobacteria</taxon>
        <taxon>Neisseriales</taxon>
        <taxon>Neisseriaceae</taxon>
        <taxon>Crenobacter</taxon>
    </lineage>
</organism>
<dbReference type="SMART" id="SM00895">
    <property type="entry name" value="FCD"/>
    <property type="match status" value="1"/>
</dbReference>
<reference evidence="5 6" key="1">
    <citation type="submission" date="2019-04" db="EMBL/GenBank/DDBJ databases">
        <title>Crenobacter sp. nov.</title>
        <authorList>
            <person name="Shi S."/>
        </authorList>
    </citation>
    <scope>NUCLEOTIDE SEQUENCE [LARGE SCALE GENOMIC DNA]</scope>
    <source>
        <strain evidence="5 6">GY 70310</strain>
    </source>
</reference>
<dbReference type="Pfam" id="PF00392">
    <property type="entry name" value="GntR"/>
    <property type="match status" value="1"/>
</dbReference>
<evidence type="ECO:0000313" key="6">
    <source>
        <dbReference type="Proteomes" id="UP000308891"/>
    </source>
</evidence>
<dbReference type="InterPro" id="IPR008920">
    <property type="entry name" value="TF_FadR/GntR_C"/>
</dbReference>
<dbReference type="InterPro" id="IPR036388">
    <property type="entry name" value="WH-like_DNA-bd_sf"/>
</dbReference>
<evidence type="ECO:0000256" key="2">
    <source>
        <dbReference type="ARBA" id="ARBA00023125"/>
    </source>
</evidence>
<dbReference type="Proteomes" id="UP000308891">
    <property type="component" value="Unassembled WGS sequence"/>
</dbReference>
<keyword evidence="3" id="KW-0804">Transcription</keyword>
<gene>
    <name evidence="5" type="ORF">E5K04_15165</name>
</gene>
<dbReference type="PANTHER" id="PTHR43537">
    <property type="entry name" value="TRANSCRIPTIONAL REGULATOR, GNTR FAMILY"/>
    <property type="match status" value="1"/>
</dbReference>
<dbReference type="Gene3D" id="1.10.10.10">
    <property type="entry name" value="Winged helix-like DNA-binding domain superfamily/Winged helix DNA-binding domain"/>
    <property type="match status" value="1"/>
</dbReference>
<dbReference type="OrthoDB" id="9799812at2"/>
<protein>
    <submittedName>
        <fullName evidence="5">GntR family transcriptional regulator</fullName>
    </submittedName>
</protein>
<dbReference type="EMBL" id="STGJ01000022">
    <property type="protein sequence ID" value="TIC78743.1"/>
    <property type="molecule type" value="Genomic_DNA"/>
</dbReference>
<dbReference type="GO" id="GO:0003677">
    <property type="term" value="F:DNA binding"/>
    <property type="evidence" value="ECO:0007669"/>
    <property type="project" value="UniProtKB-KW"/>
</dbReference>
<evidence type="ECO:0000313" key="5">
    <source>
        <dbReference type="EMBL" id="TIC78743.1"/>
    </source>
</evidence>
<dbReference type="InterPro" id="IPR011711">
    <property type="entry name" value="GntR_C"/>
</dbReference>
<dbReference type="CDD" id="cd07377">
    <property type="entry name" value="WHTH_GntR"/>
    <property type="match status" value="1"/>
</dbReference>
<dbReference type="InterPro" id="IPR036390">
    <property type="entry name" value="WH_DNA-bd_sf"/>
</dbReference>
<dbReference type="RefSeq" id="WP_136555645.1">
    <property type="nucleotide sequence ID" value="NZ_STGJ01000022.1"/>
</dbReference>
<dbReference type="PANTHER" id="PTHR43537:SF24">
    <property type="entry name" value="GLUCONATE OPERON TRANSCRIPTIONAL REPRESSOR"/>
    <property type="match status" value="1"/>
</dbReference>
<evidence type="ECO:0000259" key="4">
    <source>
        <dbReference type="PROSITE" id="PS50949"/>
    </source>
</evidence>
<dbReference type="Pfam" id="PF07729">
    <property type="entry name" value="FCD"/>
    <property type="match status" value="1"/>
</dbReference>
<dbReference type="SUPFAM" id="SSF48008">
    <property type="entry name" value="GntR ligand-binding domain-like"/>
    <property type="match status" value="1"/>
</dbReference>
<feature type="domain" description="HTH gntR-type" evidence="4">
    <location>
        <begin position="7"/>
        <end position="74"/>
    </location>
</feature>
<accession>A0A4V4N703</accession>
<dbReference type="SUPFAM" id="SSF46785">
    <property type="entry name" value="Winged helix' DNA-binding domain"/>
    <property type="match status" value="1"/>
</dbReference>
<dbReference type="AlphaFoldDB" id="A0A4V4N703"/>
<comment type="caution">
    <text evidence="5">The sequence shown here is derived from an EMBL/GenBank/DDBJ whole genome shotgun (WGS) entry which is preliminary data.</text>
</comment>
<dbReference type="PROSITE" id="PS50949">
    <property type="entry name" value="HTH_GNTR"/>
    <property type="match status" value="1"/>
</dbReference>
<dbReference type="GO" id="GO:0003700">
    <property type="term" value="F:DNA-binding transcription factor activity"/>
    <property type="evidence" value="ECO:0007669"/>
    <property type="project" value="InterPro"/>
</dbReference>